<gene>
    <name evidence="2" type="ORF">FOQG_17789</name>
</gene>
<dbReference type="HOGENOM" id="CLU_1825384_0_0_1"/>
<sequence length="141" mass="16138">MWPTEFCKGFVPETWVAAENVELDEVRHRLKVFATSHPRSDRPRLRPREYLGEYEDEDEEETKEDPDLTVEEEESAPHERNLWSRSRDIGDIWDDEPMEDTMAANHRSAPAKTNGQSRGSPVASSSGSNATESSACPWRSF</sequence>
<dbReference type="EMBL" id="JH658598">
    <property type="protein sequence ID" value="EXK77506.1"/>
    <property type="molecule type" value="Genomic_DNA"/>
</dbReference>
<dbReference type="Proteomes" id="UP000030663">
    <property type="component" value="Unassembled WGS sequence"/>
</dbReference>
<keyword evidence="3" id="KW-1185">Reference proteome</keyword>
<feature type="compositionally biased region" description="Basic and acidic residues" evidence="1">
    <location>
        <begin position="75"/>
        <end position="90"/>
    </location>
</feature>
<feature type="compositionally biased region" description="Acidic residues" evidence="1">
    <location>
        <begin position="52"/>
        <end position="74"/>
    </location>
</feature>
<evidence type="ECO:0000313" key="3">
    <source>
        <dbReference type="Proteomes" id="UP000030663"/>
    </source>
</evidence>
<dbReference type="AlphaFoldDB" id="X0B6V6"/>
<evidence type="ECO:0000313" key="2">
    <source>
        <dbReference type="EMBL" id="EXK77506.1"/>
    </source>
</evidence>
<accession>X0B6V6</accession>
<reference evidence="2 3" key="1">
    <citation type="submission" date="2011-11" db="EMBL/GenBank/DDBJ databases">
        <title>The Genome Sequence of Fusarium oxysporum PHW815.</title>
        <authorList>
            <consortium name="The Broad Institute Genome Sequencing Platform"/>
            <person name="Ma L.-J."/>
            <person name="Gale L.R."/>
            <person name="Schwartz D.C."/>
            <person name="Zhou S."/>
            <person name="Corby-Kistler H."/>
            <person name="Young S.K."/>
            <person name="Zeng Q."/>
            <person name="Gargeya S."/>
            <person name="Fitzgerald M."/>
            <person name="Haas B."/>
            <person name="Abouelleil A."/>
            <person name="Alvarado L."/>
            <person name="Arachchi H.M."/>
            <person name="Berlin A."/>
            <person name="Brown A."/>
            <person name="Chapman S.B."/>
            <person name="Chen Z."/>
            <person name="Dunbar C."/>
            <person name="Freedman E."/>
            <person name="Gearin G."/>
            <person name="Goldberg J."/>
            <person name="Griggs A."/>
            <person name="Gujja S."/>
            <person name="Heiman D."/>
            <person name="Howarth C."/>
            <person name="Larson L."/>
            <person name="Lui A."/>
            <person name="MacDonald P.J.P."/>
            <person name="Montmayeur A."/>
            <person name="Murphy C."/>
            <person name="Neiman D."/>
            <person name="Pearson M."/>
            <person name="Priest M."/>
            <person name="Roberts A."/>
            <person name="Saif S."/>
            <person name="Shea T."/>
            <person name="Shenoy N."/>
            <person name="Sisk P."/>
            <person name="Stolte C."/>
            <person name="Sykes S."/>
            <person name="Wortman J."/>
            <person name="Nusbaum C."/>
            <person name="Birren B."/>
        </authorList>
    </citation>
    <scope>NUCLEOTIDE SEQUENCE [LARGE SCALE GENOMIC DNA]</scope>
    <source>
        <strain evidence="2 3">54005</strain>
    </source>
</reference>
<organism evidence="2 3">
    <name type="scientific">Fusarium oxysporum f. sp. raphani 54005</name>
    <dbReference type="NCBI Taxonomy" id="1089458"/>
    <lineage>
        <taxon>Eukaryota</taxon>
        <taxon>Fungi</taxon>
        <taxon>Dikarya</taxon>
        <taxon>Ascomycota</taxon>
        <taxon>Pezizomycotina</taxon>
        <taxon>Sordariomycetes</taxon>
        <taxon>Hypocreomycetidae</taxon>
        <taxon>Hypocreales</taxon>
        <taxon>Nectriaceae</taxon>
        <taxon>Fusarium</taxon>
        <taxon>Fusarium oxysporum species complex</taxon>
    </lineage>
</organism>
<proteinExistence type="predicted"/>
<feature type="compositionally biased region" description="Basic and acidic residues" evidence="1">
    <location>
        <begin position="38"/>
        <end position="51"/>
    </location>
</feature>
<protein>
    <submittedName>
        <fullName evidence="2">Uncharacterized protein</fullName>
    </submittedName>
</protein>
<feature type="compositionally biased region" description="Low complexity" evidence="1">
    <location>
        <begin position="115"/>
        <end position="135"/>
    </location>
</feature>
<evidence type="ECO:0000256" key="1">
    <source>
        <dbReference type="SAM" id="MobiDB-lite"/>
    </source>
</evidence>
<name>X0B6V6_FUSOX</name>
<feature type="region of interest" description="Disordered" evidence="1">
    <location>
        <begin position="34"/>
        <end position="141"/>
    </location>
</feature>